<accession>A0A412YZM6</accession>
<gene>
    <name evidence="3" type="ORF">DWW02_21775</name>
</gene>
<organism evidence="3 4">
    <name type="scientific">Enterocloster bolteae</name>
    <dbReference type="NCBI Taxonomy" id="208479"/>
    <lineage>
        <taxon>Bacteria</taxon>
        <taxon>Bacillati</taxon>
        <taxon>Bacillota</taxon>
        <taxon>Clostridia</taxon>
        <taxon>Lachnospirales</taxon>
        <taxon>Lachnospiraceae</taxon>
        <taxon>Enterocloster</taxon>
    </lineage>
</organism>
<reference evidence="3 4" key="1">
    <citation type="submission" date="2018-08" db="EMBL/GenBank/DDBJ databases">
        <title>A genome reference for cultivated species of the human gut microbiota.</title>
        <authorList>
            <person name="Zou Y."/>
            <person name="Xue W."/>
            <person name="Luo G."/>
        </authorList>
    </citation>
    <scope>NUCLEOTIDE SEQUENCE [LARGE SCALE GENOMIC DNA]</scope>
    <source>
        <strain evidence="3 4">AF14-18</strain>
    </source>
</reference>
<dbReference type="EMBL" id="QRZM01000011">
    <property type="protein sequence ID" value="RGV73043.1"/>
    <property type="molecule type" value="Genomic_DNA"/>
</dbReference>
<dbReference type="Proteomes" id="UP000284543">
    <property type="component" value="Unassembled WGS sequence"/>
</dbReference>
<evidence type="ECO:0000313" key="3">
    <source>
        <dbReference type="EMBL" id="RGV73043.1"/>
    </source>
</evidence>
<evidence type="ECO:0000256" key="1">
    <source>
        <dbReference type="SAM" id="MobiDB-lite"/>
    </source>
</evidence>
<feature type="compositionally biased region" description="Polar residues" evidence="1">
    <location>
        <begin position="1"/>
        <end position="10"/>
    </location>
</feature>
<evidence type="ECO:0000313" key="4">
    <source>
        <dbReference type="Proteomes" id="UP000284543"/>
    </source>
</evidence>
<sequence>MYNDNFYPSTTEDDFNSAAEYSEYDSEPYGSDEWLNSQETTPILPLPEDGSDWSDQENDFGMQDRDASPMQAMPRRPMPDRPVAPLPDRPGRPIPDRPVRPDRPVPPIPDRPGRPDRPVPPLPDRPGRPIPDRPGWPNRPVPPRPIPPRPTPPRPIPPRPVPPVRPDWSWNWGTILPGIVLPLSPARVRFYNASIPGPIQIYVNNRLVVSNLNYLQYSRIYNVIPGRYRITVYQGNDMRSPLVDTWMSFRQNQDYTVALIRSGSNFRLQTSSF</sequence>
<feature type="compositionally biased region" description="Acidic residues" evidence="1">
    <location>
        <begin position="49"/>
        <end position="58"/>
    </location>
</feature>
<comment type="caution">
    <text evidence="3">The sequence shown here is derived from an EMBL/GenBank/DDBJ whole genome shotgun (WGS) entry which is preliminary data.</text>
</comment>
<name>A0A412YZM6_9FIRM</name>
<feature type="region of interest" description="Disordered" evidence="1">
    <location>
        <begin position="1"/>
        <end position="159"/>
    </location>
</feature>
<feature type="compositionally biased region" description="Basic and acidic residues" evidence="1">
    <location>
        <begin position="89"/>
        <end position="103"/>
    </location>
</feature>
<protein>
    <submittedName>
        <fullName evidence="3">DUF4397 domain-containing protein</fullName>
    </submittedName>
</protein>
<feature type="compositionally biased region" description="Pro residues" evidence="1">
    <location>
        <begin position="132"/>
        <end position="159"/>
    </location>
</feature>
<dbReference type="AlphaFoldDB" id="A0A412YZM6"/>
<evidence type="ECO:0000259" key="2">
    <source>
        <dbReference type="Pfam" id="PF14344"/>
    </source>
</evidence>
<feature type="domain" description="DUF4397" evidence="2">
    <location>
        <begin position="186"/>
        <end position="269"/>
    </location>
</feature>
<proteinExistence type="predicted"/>
<dbReference type="InterPro" id="IPR025510">
    <property type="entry name" value="DUF4397"/>
</dbReference>
<dbReference type="Pfam" id="PF14344">
    <property type="entry name" value="DUF4397"/>
    <property type="match status" value="1"/>
</dbReference>